<feature type="transmembrane region" description="Helical" evidence="2">
    <location>
        <begin position="58"/>
        <end position="76"/>
    </location>
</feature>
<feature type="transmembrane region" description="Helical" evidence="2">
    <location>
        <begin position="6"/>
        <end position="27"/>
    </location>
</feature>
<dbReference type="InterPro" id="IPR002550">
    <property type="entry name" value="CNNM"/>
</dbReference>
<protein>
    <submittedName>
        <fullName evidence="4">DUF21 domain-containing protein</fullName>
    </submittedName>
</protein>
<dbReference type="PANTHER" id="PTHR12064:SF94">
    <property type="entry name" value="UNEXTENDED PROTEIN"/>
    <property type="match status" value="1"/>
</dbReference>
<dbReference type="PANTHER" id="PTHR12064">
    <property type="entry name" value="METAL TRANSPORTER CNNM"/>
    <property type="match status" value="1"/>
</dbReference>
<keyword evidence="1 2" id="KW-1133">Transmembrane helix</keyword>
<proteinExistence type="predicted"/>
<evidence type="ECO:0000259" key="3">
    <source>
        <dbReference type="PROSITE" id="PS51846"/>
    </source>
</evidence>
<dbReference type="Proteomes" id="UP001528823">
    <property type="component" value="Unassembled WGS sequence"/>
</dbReference>
<feature type="domain" description="CNNM transmembrane" evidence="3">
    <location>
        <begin position="1"/>
        <end position="175"/>
    </location>
</feature>
<keyword evidence="1 2" id="KW-0812">Transmembrane</keyword>
<evidence type="ECO:0000313" key="5">
    <source>
        <dbReference type="Proteomes" id="UP001528823"/>
    </source>
</evidence>
<organism evidence="4 5">
    <name type="scientific">Spartinivicinus poritis</name>
    <dbReference type="NCBI Taxonomy" id="2994640"/>
    <lineage>
        <taxon>Bacteria</taxon>
        <taxon>Pseudomonadati</taxon>
        <taxon>Pseudomonadota</taxon>
        <taxon>Gammaproteobacteria</taxon>
        <taxon>Oceanospirillales</taxon>
        <taxon>Zooshikellaceae</taxon>
        <taxon>Spartinivicinus</taxon>
    </lineage>
</organism>
<evidence type="ECO:0000313" key="4">
    <source>
        <dbReference type="EMBL" id="MDE1464045.1"/>
    </source>
</evidence>
<dbReference type="EMBL" id="JAPMOU010000027">
    <property type="protein sequence ID" value="MDE1464045.1"/>
    <property type="molecule type" value="Genomic_DNA"/>
</dbReference>
<accession>A0ABT5UCD5</accession>
<dbReference type="Pfam" id="PF01595">
    <property type="entry name" value="CNNM"/>
    <property type="match status" value="1"/>
</dbReference>
<dbReference type="InterPro" id="IPR045095">
    <property type="entry name" value="ACDP"/>
</dbReference>
<name>A0ABT5UCD5_9GAMM</name>
<feature type="transmembrane region" description="Helical" evidence="2">
    <location>
        <begin position="82"/>
        <end position="102"/>
    </location>
</feature>
<keyword evidence="1 2" id="KW-0472">Membrane</keyword>
<evidence type="ECO:0000256" key="2">
    <source>
        <dbReference type="SAM" id="Phobius"/>
    </source>
</evidence>
<dbReference type="RefSeq" id="WP_274690375.1">
    <property type="nucleotide sequence ID" value="NZ_JAPMOU010000027.1"/>
</dbReference>
<dbReference type="PROSITE" id="PS51846">
    <property type="entry name" value="CNNM"/>
    <property type="match status" value="1"/>
</dbReference>
<keyword evidence="5" id="KW-1185">Reference proteome</keyword>
<gene>
    <name evidence="4" type="ORF">ORQ98_18990</name>
</gene>
<evidence type="ECO:0000256" key="1">
    <source>
        <dbReference type="PROSITE-ProRule" id="PRU01193"/>
    </source>
</evidence>
<comment type="caution">
    <text evidence="4">The sequence shown here is derived from an EMBL/GenBank/DDBJ whole genome shotgun (WGS) entry which is preliminary data.</text>
</comment>
<reference evidence="4 5" key="1">
    <citation type="submission" date="2022-11" db="EMBL/GenBank/DDBJ databases">
        <title>Spartinivicinus poritis sp. nov., isolated from scleractinian coral Porites lutea.</title>
        <authorList>
            <person name="Zhang G."/>
            <person name="Cai L."/>
            <person name="Wei Q."/>
        </authorList>
    </citation>
    <scope>NUCLEOTIDE SEQUENCE [LARGE SCALE GENOMIC DNA]</scope>
    <source>
        <strain evidence="4 5">A2-2</strain>
    </source>
</reference>
<sequence length="340" mass="37718">MDLLIGLGVLVCITQSAMFSGLNLAFFSITRLRLEMEAAKGNEQAKQILTLRKDSNRLLATILWGNVGVNVLLTLLSDSLLAGVSAFLFSTVVITILGEIMPQAYFSRHAIKAASFFAPVLKLYQTLLYPVATPTGKLLDCWIGPESINYFQEEDFYQLIKLHVASFKSNISHIEGIGVINFLALDDIPVKDEGEIISSKSIITLPFKNGKPIFPDITCEKSDPFLKSLRSAKKKWIIIVDETQTPQAIINAYRFTSGALFDDSPFDPNSYVLKPLIIKDSHTQLGHLISQWKAWGDLLVNDVILLWGTNKRIVTGSDILSRLLEGIISTSPHKPTPEQI</sequence>